<dbReference type="GO" id="GO:0005509">
    <property type="term" value="F:calcium ion binding"/>
    <property type="evidence" value="ECO:0007669"/>
    <property type="project" value="InterPro"/>
</dbReference>
<reference evidence="4 5" key="1">
    <citation type="journal article" date="2013" name="J. Biotechnol.">
        <title>Establishment and interpretation of the genome sequence of the phytopathogenic fungus Rhizoctonia solani AG1-IB isolate 7/3/14.</title>
        <authorList>
            <person name="Wibberg D.W."/>
            <person name="Jelonek L.J."/>
            <person name="Rupp O.R."/>
            <person name="Hennig M.H."/>
            <person name="Eikmeyer F.E."/>
            <person name="Goesmann A.G."/>
            <person name="Hartmann A.H."/>
            <person name="Borriss R.B."/>
            <person name="Grosch R.G."/>
            <person name="Puehler A.P."/>
            <person name="Schlueter A.S."/>
        </authorList>
    </citation>
    <scope>NUCLEOTIDE SEQUENCE [LARGE SCALE GENOMIC DNA]</scope>
    <source>
        <strain evidence="5">AG1-IB / isolate 7/3/14</strain>
    </source>
</reference>
<feature type="region of interest" description="Disordered" evidence="1">
    <location>
        <begin position="101"/>
        <end position="122"/>
    </location>
</feature>
<evidence type="ECO:0000259" key="2">
    <source>
        <dbReference type="PROSITE" id="PS50031"/>
    </source>
</evidence>
<dbReference type="SUPFAM" id="SSF47473">
    <property type="entry name" value="EF-hand"/>
    <property type="match status" value="3"/>
</dbReference>
<dbReference type="PANTHER" id="PTHR11216">
    <property type="entry name" value="EH DOMAIN"/>
    <property type="match status" value="1"/>
</dbReference>
<name>M5BTX5_THACB</name>
<dbReference type="PROSITE" id="PS50222">
    <property type="entry name" value="EF_HAND_2"/>
    <property type="match status" value="1"/>
</dbReference>
<dbReference type="HOGENOM" id="CLU_044109_0_0_1"/>
<dbReference type="AlphaFoldDB" id="M5BTX5"/>
<evidence type="ECO:0000313" key="5">
    <source>
        <dbReference type="Proteomes" id="UP000012065"/>
    </source>
</evidence>
<dbReference type="GO" id="GO:0006897">
    <property type="term" value="P:endocytosis"/>
    <property type="evidence" value="ECO:0007669"/>
    <property type="project" value="TreeGrafter"/>
</dbReference>
<feature type="domain" description="EH" evidence="2">
    <location>
        <begin position="308"/>
        <end position="350"/>
    </location>
</feature>
<feature type="domain" description="EH" evidence="2">
    <location>
        <begin position="135"/>
        <end position="225"/>
    </location>
</feature>
<dbReference type="EMBL" id="CAOJ01006823">
    <property type="protein sequence ID" value="CCO30671.1"/>
    <property type="molecule type" value="Genomic_DNA"/>
</dbReference>
<evidence type="ECO:0000259" key="3">
    <source>
        <dbReference type="PROSITE" id="PS50222"/>
    </source>
</evidence>
<dbReference type="InterPro" id="IPR002048">
    <property type="entry name" value="EF_hand_dom"/>
</dbReference>
<dbReference type="GO" id="GO:0016197">
    <property type="term" value="P:endosomal transport"/>
    <property type="evidence" value="ECO:0007669"/>
    <property type="project" value="TreeGrafter"/>
</dbReference>
<proteinExistence type="predicted"/>
<comment type="caution">
    <text evidence="4">The sequence shown here is derived from an EMBL/GenBank/DDBJ whole genome shotgun (WGS) entry which is preliminary data.</text>
</comment>
<dbReference type="CDD" id="cd00052">
    <property type="entry name" value="EH"/>
    <property type="match status" value="2"/>
</dbReference>
<dbReference type="InterPro" id="IPR000261">
    <property type="entry name" value="EH_dom"/>
</dbReference>
<feature type="domain" description="EF-hand" evidence="3">
    <location>
        <begin position="9"/>
        <end position="44"/>
    </location>
</feature>
<dbReference type="GO" id="GO:0005886">
    <property type="term" value="C:plasma membrane"/>
    <property type="evidence" value="ECO:0007669"/>
    <property type="project" value="TreeGrafter"/>
</dbReference>
<sequence>MAGFEASAQEQQVIKAVFSKADTQDLGVITGDEAVKVFAGSALPPTTLGEIWQLSDTENNGFLTETGLGIALRLIGWAQAGETPKKELIARVGPLPTIKGIPIPGVSSNPGSPMPRSPPPSLPARPVIPPLSPEDRQKFLRMFFQSGPANGLLSGDKARDLFVRSKLPTEKLSQIWHLADTHERGALDSTDFIIGMFLIQAVMTGQLQILPPSLPAGLYEQASGGAARPSVGSPLQAQFTGTSNSSRTASGFPQRAASPIRTHTPASLSSVARRPLLPQFVPQVTGQPFAIPQASPFAQPKWDVTPEEKAKSDQFFAGLDPQGRGFIEGDVAVNFMVQSKLPEAILAQVW</sequence>
<dbReference type="InterPro" id="IPR011992">
    <property type="entry name" value="EF-hand-dom_pair"/>
</dbReference>
<organism evidence="4 5">
    <name type="scientific">Thanatephorus cucumeris (strain AG1-IB / isolate 7/3/14)</name>
    <name type="common">Lettuce bottom rot fungus</name>
    <name type="synonym">Rhizoctonia solani</name>
    <dbReference type="NCBI Taxonomy" id="1108050"/>
    <lineage>
        <taxon>Eukaryota</taxon>
        <taxon>Fungi</taxon>
        <taxon>Dikarya</taxon>
        <taxon>Basidiomycota</taxon>
        <taxon>Agaricomycotina</taxon>
        <taxon>Agaricomycetes</taxon>
        <taxon>Cantharellales</taxon>
        <taxon>Ceratobasidiaceae</taxon>
        <taxon>Rhizoctonia</taxon>
        <taxon>Rhizoctonia solani AG-1</taxon>
    </lineage>
</organism>
<dbReference type="Proteomes" id="UP000012065">
    <property type="component" value="Unassembled WGS sequence"/>
</dbReference>
<gene>
    <name evidence="4" type="ORF">BN14_04701</name>
</gene>
<dbReference type="Gene3D" id="1.10.238.10">
    <property type="entry name" value="EF-hand"/>
    <property type="match status" value="3"/>
</dbReference>
<feature type="domain" description="EH" evidence="2">
    <location>
        <begin position="10"/>
        <end position="118"/>
    </location>
</feature>
<protein>
    <submittedName>
        <fullName evidence="4">Putative calcium-binding protein C800,10c</fullName>
    </submittedName>
</protein>
<dbReference type="Pfam" id="PF12763">
    <property type="entry name" value="EH"/>
    <property type="match status" value="3"/>
</dbReference>
<feature type="compositionally biased region" description="Pro residues" evidence="1">
    <location>
        <begin position="112"/>
        <end position="122"/>
    </location>
</feature>
<accession>M5BTX5</accession>
<dbReference type="GO" id="GO:0005737">
    <property type="term" value="C:cytoplasm"/>
    <property type="evidence" value="ECO:0007669"/>
    <property type="project" value="TreeGrafter"/>
</dbReference>
<evidence type="ECO:0000256" key="1">
    <source>
        <dbReference type="SAM" id="MobiDB-lite"/>
    </source>
</evidence>
<dbReference type="PANTHER" id="PTHR11216:SF170">
    <property type="entry name" value="DYNAMIN ASSOCIATED PROTEIN 160, ISOFORM D"/>
    <property type="match status" value="1"/>
</dbReference>
<dbReference type="PROSITE" id="PS50031">
    <property type="entry name" value="EH"/>
    <property type="match status" value="3"/>
</dbReference>
<evidence type="ECO:0000313" key="4">
    <source>
        <dbReference type="EMBL" id="CCO30671.1"/>
    </source>
</evidence>
<feature type="compositionally biased region" description="Polar residues" evidence="1">
    <location>
        <begin position="233"/>
        <end position="251"/>
    </location>
</feature>
<feature type="region of interest" description="Disordered" evidence="1">
    <location>
        <begin position="221"/>
        <end position="268"/>
    </location>
</feature>
<dbReference type="SMART" id="SM00027">
    <property type="entry name" value="EH"/>
    <property type="match status" value="2"/>
</dbReference>